<proteinExistence type="inferred from homology"/>
<sequence>MAPRHLLRVVAPIRTISSPVVITRSRITPSLSTPITSRSVSASATQSFPESSPSAPQSSNTISHNDLKQPSLLHNYPYALKTGTVESVGRMDRTARVTLRTRVWDKRVHKYYPKDVSYLVSDPQNSLREGDVIEFSSGAPKSRHVHHVVERIITPFAVPIEERPPVLSREERERERERRWAEKYIRRESRRLGEQVDLAAIAEPLIGAEARELSNAQLIHLIHRGNERVGKVKKLVSERLLETAQEEIETLQAEAETSQQETKKAGKRTEDEVAVQN</sequence>
<organism evidence="5 6">
    <name type="scientific">Penicillium chermesinum</name>
    <dbReference type="NCBI Taxonomy" id="63820"/>
    <lineage>
        <taxon>Eukaryota</taxon>
        <taxon>Fungi</taxon>
        <taxon>Dikarya</taxon>
        <taxon>Ascomycota</taxon>
        <taxon>Pezizomycotina</taxon>
        <taxon>Eurotiomycetes</taxon>
        <taxon>Eurotiomycetidae</taxon>
        <taxon>Eurotiales</taxon>
        <taxon>Aspergillaceae</taxon>
        <taxon>Penicillium</taxon>
    </lineage>
</organism>
<evidence type="ECO:0000256" key="2">
    <source>
        <dbReference type="ARBA" id="ARBA00022980"/>
    </source>
</evidence>
<dbReference type="GeneID" id="83206991"/>
<dbReference type="Gene3D" id="2.40.50.140">
    <property type="entry name" value="Nucleic acid-binding proteins"/>
    <property type="match status" value="1"/>
</dbReference>
<reference evidence="5" key="2">
    <citation type="journal article" date="2023" name="IMA Fungus">
        <title>Comparative genomic study of the Penicillium genus elucidates a diverse pangenome and 15 lateral gene transfer events.</title>
        <authorList>
            <person name="Petersen C."/>
            <person name="Sorensen T."/>
            <person name="Nielsen M.R."/>
            <person name="Sondergaard T.E."/>
            <person name="Sorensen J.L."/>
            <person name="Fitzpatrick D.A."/>
            <person name="Frisvad J.C."/>
            <person name="Nielsen K.L."/>
        </authorList>
    </citation>
    <scope>NUCLEOTIDE SEQUENCE</scope>
    <source>
        <strain evidence="5">IBT 19713</strain>
    </source>
</reference>
<dbReference type="AlphaFoldDB" id="A0A9W9TCH4"/>
<comment type="caution">
    <text evidence="5">The sequence shown here is derived from an EMBL/GenBank/DDBJ whole genome shotgun (WGS) entry which is preliminary data.</text>
</comment>
<keyword evidence="3" id="KW-0687">Ribonucleoprotein</keyword>
<dbReference type="GO" id="GO:1990904">
    <property type="term" value="C:ribonucleoprotein complex"/>
    <property type="evidence" value="ECO:0007669"/>
    <property type="project" value="UniProtKB-KW"/>
</dbReference>
<keyword evidence="6" id="KW-1185">Reference proteome</keyword>
<dbReference type="Proteomes" id="UP001150941">
    <property type="component" value="Unassembled WGS sequence"/>
</dbReference>
<feature type="compositionally biased region" description="Polar residues" evidence="4">
    <location>
        <begin position="32"/>
        <end position="64"/>
    </location>
</feature>
<dbReference type="Pfam" id="PF00366">
    <property type="entry name" value="Ribosomal_S17"/>
    <property type="match status" value="1"/>
</dbReference>
<comment type="similarity">
    <text evidence="1">Belongs to the universal ribosomal protein uS17 family.</text>
</comment>
<evidence type="ECO:0000256" key="4">
    <source>
        <dbReference type="SAM" id="MobiDB-lite"/>
    </source>
</evidence>
<dbReference type="GO" id="GO:0003735">
    <property type="term" value="F:structural constituent of ribosome"/>
    <property type="evidence" value="ECO:0007669"/>
    <property type="project" value="InterPro"/>
</dbReference>
<dbReference type="RefSeq" id="XP_058326255.1">
    <property type="nucleotide sequence ID" value="XM_058479687.1"/>
</dbReference>
<dbReference type="InterPro" id="IPR012340">
    <property type="entry name" value="NA-bd_OB-fold"/>
</dbReference>
<dbReference type="InterPro" id="IPR000266">
    <property type="entry name" value="Ribosomal_uS17"/>
</dbReference>
<protein>
    <recommendedName>
        <fullName evidence="7">Ribosomal protein S17</fullName>
    </recommendedName>
</protein>
<dbReference type="OrthoDB" id="274752at2759"/>
<evidence type="ECO:0000256" key="1">
    <source>
        <dbReference type="ARBA" id="ARBA00010254"/>
    </source>
</evidence>
<accession>A0A9W9TCH4</accession>
<reference evidence="5" key="1">
    <citation type="submission" date="2022-11" db="EMBL/GenBank/DDBJ databases">
        <authorList>
            <person name="Petersen C."/>
        </authorList>
    </citation>
    <scope>NUCLEOTIDE SEQUENCE</scope>
    <source>
        <strain evidence="5">IBT 19713</strain>
    </source>
</reference>
<evidence type="ECO:0000313" key="6">
    <source>
        <dbReference type="Proteomes" id="UP001150941"/>
    </source>
</evidence>
<gene>
    <name evidence="5" type="ORF">N7468_010392</name>
</gene>
<feature type="compositionally biased region" description="Basic and acidic residues" evidence="4">
    <location>
        <begin position="261"/>
        <end position="271"/>
    </location>
</feature>
<evidence type="ECO:0008006" key="7">
    <source>
        <dbReference type="Google" id="ProtNLM"/>
    </source>
</evidence>
<feature type="region of interest" description="Disordered" evidence="4">
    <location>
        <begin position="32"/>
        <end position="68"/>
    </location>
</feature>
<name>A0A9W9TCH4_9EURO</name>
<dbReference type="GO" id="GO:0006412">
    <property type="term" value="P:translation"/>
    <property type="evidence" value="ECO:0007669"/>
    <property type="project" value="InterPro"/>
</dbReference>
<dbReference type="GO" id="GO:0005840">
    <property type="term" value="C:ribosome"/>
    <property type="evidence" value="ECO:0007669"/>
    <property type="project" value="UniProtKB-KW"/>
</dbReference>
<dbReference type="SUPFAM" id="SSF50249">
    <property type="entry name" value="Nucleic acid-binding proteins"/>
    <property type="match status" value="1"/>
</dbReference>
<keyword evidence="2" id="KW-0689">Ribosomal protein</keyword>
<dbReference type="EMBL" id="JAPQKS010000008">
    <property type="protein sequence ID" value="KAJ5217384.1"/>
    <property type="molecule type" value="Genomic_DNA"/>
</dbReference>
<feature type="region of interest" description="Disordered" evidence="4">
    <location>
        <begin position="251"/>
        <end position="277"/>
    </location>
</feature>
<evidence type="ECO:0000256" key="3">
    <source>
        <dbReference type="ARBA" id="ARBA00023274"/>
    </source>
</evidence>
<evidence type="ECO:0000313" key="5">
    <source>
        <dbReference type="EMBL" id="KAJ5217384.1"/>
    </source>
</evidence>